<dbReference type="STRING" id="1276257.SSABA_v1c02670"/>
<keyword evidence="2" id="KW-1185">Reference proteome</keyword>
<sequence length="84" mass="9815">MLIKKIRSLLIALFGNDSNFEVRELTNHSKSYRFLIVIAQRAIEESIKNQDELFSLIENLIKLNLQEINLDAKLEILFEVYSGF</sequence>
<evidence type="ECO:0000313" key="1">
    <source>
        <dbReference type="EMBL" id="AHI53679.1"/>
    </source>
</evidence>
<proteinExistence type="predicted"/>
<evidence type="ECO:0000313" key="2">
    <source>
        <dbReference type="Proteomes" id="UP000019265"/>
    </source>
</evidence>
<dbReference type="RefSeq" id="WP_025250815.1">
    <property type="nucleotide sequence ID" value="NZ_CP006934.1"/>
</dbReference>
<dbReference type="PATRIC" id="fig|1276257.3.peg.273"/>
<dbReference type="KEGG" id="ssab:SSABA_v1c02670"/>
<dbReference type="HOGENOM" id="CLU_2525878_0_0_14"/>
<name>W6AIZ4_9MOLU</name>
<protein>
    <submittedName>
        <fullName evidence="1">Uncharacterized protein</fullName>
    </submittedName>
</protein>
<dbReference type="EMBL" id="CP006934">
    <property type="protein sequence ID" value="AHI53679.1"/>
    <property type="molecule type" value="Genomic_DNA"/>
</dbReference>
<reference evidence="1 2" key="1">
    <citation type="journal article" date="2014" name="Genome Biol. Evol.">
        <title>Molecular evolution of the substrate utilization strategies and putative virulence factors in mosquito-associated Spiroplasma species.</title>
        <authorList>
            <person name="Chang T.H."/>
            <person name="Lo W.S."/>
            <person name="Ku C."/>
            <person name="Chen L.L."/>
            <person name="Kuo C.H."/>
        </authorList>
    </citation>
    <scope>NUCLEOTIDE SEQUENCE [LARGE SCALE GENOMIC DNA]</scope>
    <source>
        <strain evidence="1">Ar-1343</strain>
    </source>
</reference>
<accession>W6AIZ4</accession>
<organism evidence="1 2">
    <name type="scientific">Spiroplasma sabaudiense Ar-1343</name>
    <dbReference type="NCBI Taxonomy" id="1276257"/>
    <lineage>
        <taxon>Bacteria</taxon>
        <taxon>Bacillati</taxon>
        <taxon>Mycoplasmatota</taxon>
        <taxon>Mollicutes</taxon>
        <taxon>Entomoplasmatales</taxon>
        <taxon>Spiroplasmataceae</taxon>
        <taxon>Spiroplasma</taxon>
    </lineage>
</organism>
<dbReference type="Proteomes" id="UP000019265">
    <property type="component" value="Chromosome"/>
</dbReference>
<gene>
    <name evidence="1" type="ORF">SSABA_v1c02670</name>
</gene>
<dbReference type="AlphaFoldDB" id="W6AIZ4"/>
<dbReference type="OrthoDB" id="9930313at2"/>